<dbReference type="RefSeq" id="WP_114249108.1">
    <property type="nucleotide sequence ID" value="NZ_CP027306.1"/>
</dbReference>
<dbReference type="SUPFAM" id="SSF47413">
    <property type="entry name" value="lambda repressor-like DNA-binding domains"/>
    <property type="match status" value="1"/>
</dbReference>
<reference evidence="2 3" key="1">
    <citation type="journal article" date="2018" name="Front. Microbiol.">
        <title>Genome Sequencing of Streptomyces atratus SCSIOZH16 and Activation Production of Nocardamine via Metabolic Engineering.</title>
        <authorList>
            <person name="Li Y."/>
            <person name="Zhang C."/>
            <person name="Liu C."/>
            <person name="Ju J."/>
            <person name="Ma J."/>
        </authorList>
    </citation>
    <scope>NUCLEOTIDE SEQUENCE [LARGE SCALE GENOMIC DNA]</scope>
    <source>
        <strain evidence="2 3">SCSIO_ZH16</strain>
    </source>
</reference>
<dbReference type="InterPro" id="IPR001387">
    <property type="entry name" value="Cro/C1-type_HTH"/>
</dbReference>
<evidence type="ECO:0000313" key="3">
    <source>
        <dbReference type="Proteomes" id="UP000252698"/>
    </source>
</evidence>
<gene>
    <name evidence="2" type="ORF">C5746_18455</name>
</gene>
<name>A0A2Z5JTS5_STRAR</name>
<feature type="domain" description="HTH cro/C1-type" evidence="1">
    <location>
        <begin position="8"/>
        <end position="61"/>
    </location>
</feature>
<dbReference type="Pfam" id="PF01381">
    <property type="entry name" value="HTH_3"/>
    <property type="match status" value="1"/>
</dbReference>
<protein>
    <submittedName>
        <fullName evidence="2">Transcriptional regulator</fullName>
    </submittedName>
</protein>
<dbReference type="GeneID" id="95520436"/>
<dbReference type="Pfam" id="PF19054">
    <property type="entry name" value="DUF5753"/>
    <property type="match status" value="1"/>
</dbReference>
<dbReference type="KEGG" id="sata:C5746_18455"/>
<sequence>MKLVGKLVAVFRRAAGLTQTQLADLVGHQVETITSIEQGRRALLPDLAAKLDERLDTKGALKEAVANMPEIDLIPAWAEEYLDLEREALALSWYDNQVVPGLLQTRRYAEAVFRNRVPAFSEEKVAIQTEARLERHEILHRPSPPTISFVVWEPVLMLQLLDDEGHAEQLNHLRTCAALPGICLQVLQLNHRTHAGLDGPFTLLETPDFQRVAYSETQRGSLLVSDPDEISILAQKYAMLRAQALSADDTVGLLDRLLGEQ</sequence>
<dbReference type="GO" id="GO:0003677">
    <property type="term" value="F:DNA binding"/>
    <property type="evidence" value="ECO:0007669"/>
    <property type="project" value="InterPro"/>
</dbReference>
<dbReference type="AlphaFoldDB" id="A0A2Z5JTS5"/>
<dbReference type="InterPro" id="IPR043917">
    <property type="entry name" value="DUF5753"/>
</dbReference>
<dbReference type="InterPro" id="IPR010982">
    <property type="entry name" value="Lambda_DNA-bd_dom_sf"/>
</dbReference>
<dbReference type="Gene3D" id="1.10.260.40">
    <property type="entry name" value="lambda repressor-like DNA-binding domains"/>
    <property type="match status" value="1"/>
</dbReference>
<dbReference type="CDD" id="cd00093">
    <property type="entry name" value="HTH_XRE"/>
    <property type="match status" value="1"/>
</dbReference>
<dbReference type="EMBL" id="CP027306">
    <property type="protein sequence ID" value="AXE82885.1"/>
    <property type="molecule type" value="Genomic_DNA"/>
</dbReference>
<dbReference type="Proteomes" id="UP000252698">
    <property type="component" value="Chromosome"/>
</dbReference>
<organism evidence="2 3">
    <name type="scientific">Streptomyces atratus</name>
    <dbReference type="NCBI Taxonomy" id="1893"/>
    <lineage>
        <taxon>Bacteria</taxon>
        <taxon>Bacillati</taxon>
        <taxon>Actinomycetota</taxon>
        <taxon>Actinomycetes</taxon>
        <taxon>Kitasatosporales</taxon>
        <taxon>Streptomycetaceae</taxon>
        <taxon>Streptomyces</taxon>
    </lineage>
</organism>
<evidence type="ECO:0000259" key="1">
    <source>
        <dbReference type="PROSITE" id="PS50943"/>
    </source>
</evidence>
<proteinExistence type="predicted"/>
<dbReference type="SMART" id="SM00530">
    <property type="entry name" value="HTH_XRE"/>
    <property type="match status" value="1"/>
</dbReference>
<evidence type="ECO:0000313" key="2">
    <source>
        <dbReference type="EMBL" id="AXE82885.1"/>
    </source>
</evidence>
<accession>A0A2Z5JTS5</accession>
<dbReference type="PROSITE" id="PS50943">
    <property type="entry name" value="HTH_CROC1"/>
    <property type="match status" value="1"/>
</dbReference>